<evidence type="ECO:0000259" key="3">
    <source>
        <dbReference type="Pfam" id="PF25023"/>
    </source>
</evidence>
<dbReference type="AlphaFoldDB" id="A0AAQ1SV40"/>
<evidence type="ECO:0000313" key="5">
    <source>
        <dbReference type="Proteomes" id="UP000294335"/>
    </source>
</evidence>
<dbReference type="InterPro" id="IPR044925">
    <property type="entry name" value="His-Me_finger_sf"/>
</dbReference>
<dbReference type="SUPFAM" id="SSF69304">
    <property type="entry name" value="Tricorn protease N-terminal domain"/>
    <property type="match status" value="1"/>
</dbReference>
<dbReference type="EMBL" id="OPYN01000174">
    <property type="protein sequence ID" value="SPO62456.1"/>
    <property type="molecule type" value="Genomic_DNA"/>
</dbReference>
<dbReference type="PANTHER" id="PTHR32305:SF15">
    <property type="entry name" value="PROTEIN RHSA-RELATED"/>
    <property type="match status" value="1"/>
</dbReference>
<dbReference type="SUPFAM" id="SSF54060">
    <property type="entry name" value="His-Me finger endonucleases"/>
    <property type="match status" value="1"/>
</dbReference>
<dbReference type="InterPro" id="IPR031325">
    <property type="entry name" value="RHS_repeat"/>
</dbReference>
<dbReference type="Proteomes" id="UP000294335">
    <property type="component" value="Unassembled WGS sequence"/>
</dbReference>
<dbReference type="CDD" id="cd00085">
    <property type="entry name" value="HNHc"/>
    <property type="match status" value="1"/>
</dbReference>
<feature type="domain" description="RHS protein conserved region" evidence="2">
    <location>
        <begin position="966"/>
        <end position="1003"/>
    </location>
</feature>
<dbReference type="Pfam" id="PF25023">
    <property type="entry name" value="TEN_YD-shell"/>
    <property type="match status" value="1"/>
</dbReference>
<evidence type="ECO:0000259" key="2">
    <source>
        <dbReference type="Pfam" id="PF03527"/>
    </source>
</evidence>
<keyword evidence="1" id="KW-0677">Repeat</keyword>
<organism evidence="4 5">
    <name type="scientific">Pseudomonas inefficax</name>
    <dbReference type="NCBI Taxonomy" id="2078786"/>
    <lineage>
        <taxon>Bacteria</taxon>
        <taxon>Pseudomonadati</taxon>
        <taxon>Pseudomonadota</taxon>
        <taxon>Gammaproteobacteria</taxon>
        <taxon>Pseudomonadales</taxon>
        <taxon>Pseudomonadaceae</taxon>
        <taxon>Pseudomonas</taxon>
    </lineage>
</organism>
<reference evidence="4 5" key="1">
    <citation type="submission" date="2018-02" db="EMBL/GenBank/DDBJ databases">
        <authorList>
            <person name="Dubost A."/>
        </authorList>
    </citation>
    <scope>NUCLEOTIDE SEQUENCE [LARGE SCALE GENOMIC DNA]</scope>
    <source>
        <strain evidence="5">JV551A3</strain>
    </source>
</reference>
<dbReference type="InterPro" id="IPR056823">
    <property type="entry name" value="TEN-like_YD-shell"/>
</dbReference>
<evidence type="ECO:0000313" key="4">
    <source>
        <dbReference type="EMBL" id="SPO62456.1"/>
    </source>
</evidence>
<dbReference type="InterPro" id="IPR022385">
    <property type="entry name" value="Rhs_assc_core"/>
</dbReference>
<dbReference type="PANTHER" id="PTHR32305">
    <property type="match status" value="1"/>
</dbReference>
<dbReference type="InterPro" id="IPR050708">
    <property type="entry name" value="T6SS_VgrG/RHS"/>
</dbReference>
<comment type="caution">
    <text evidence="4">The sequence shown here is derived from an EMBL/GenBank/DDBJ whole genome shotgun (WGS) entry which is preliminary data.</text>
</comment>
<dbReference type="PRINTS" id="PR00394">
    <property type="entry name" value="RHSPROTEIN"/>
</dbReference>
<name>A0AAQ1SV40_9PSED</name>
<dbReference type="Pfam" id="PF03527">
    <property type="entry name" value="RHS"/>
    <property type="match status" value="1"/>
</dbReference>
<keyword evidence="5" id="KW-1185">Reference proteome</keyword>
<dbReference type="Pfam" id="PF05593">
    <property type="entry name" value="RHS_repeat"/>
    <property type="match status" value="2"/>
</dbReference>
<dbReference type="Gene3D" id="2.180.10.10">
    <property type="entry name" value="RHS repeat-associated core"/>
    <property type="match status" value="3"/>
</dbReference>
<evidence type="ECO:0000256" key="1">
    <source>
        <dbReference type="ARBA" id="ARBA00022737"/>
    </source>
</evidence>
<accession>A0AAQ1SV40</accession>
<dbReference type="NCBIfam" id="TIGR03696">
    <property type="entry name" value="Rhs_assc_core"/>
    <property type="match status" value="1"/>
</dbReference>
<dbReference type="InterPro" id="IPR003615">
    <property type="entry name" value="HNH_nuc"/>
</dbReference>
<feature type="domain" description="Teneurin-like YD-shell" evidence="3">
    <location>
        <begin position="356"/>
        <end position="504"/>
    </location>
</feature>
<dbReference type="NCBIfam" id="TIGR01643">
    <property type="entry name" value="YD_repeat_2x"/>
    <property type="match status" value="8"/>
</dbReference>
<dbReference type="InterPro" id="IPR006530">
    <property type="entry name" value="YD"/>
</dbReference>
<protein>
    <submittedName>
        <fullName evidence="4">RHS family protein, putative</fullName>
    </submittedName>
</protein>
<dbReference type="InterPro" id="IPR001826">
    <property type="entry name" value="RHS"/>
</dbReference>
<sequence length="1183" mass="137839">MGWSVPYEVELLRTAHPQGGELWIYVDDEGGRLELGRLSAGDAFVSAVDGLAFFHLQDGQTVVEDIYEGLYRVFDRDPVNPHRSRLIRLGDRNLNVLDLLYDNQGRLQALYDKYGVTVVQLHYDARHSKRVSKISRMFLKSGETPSIERNEALASYHYTDSGQLHEVLDATGQLIRRFTYTAEGYLNSHQLASGALREYEWARFTIPKKRSPAKRADGTPYHPPMPLEPQSDHEWRVIRHWGSDGEEYRFEYDLQAGETVVTDGLGRRDHYFWGPFYEIYKHVDSLGNCWQEEIIAGQLVRSTDPQNGEWRYSYDHIGRLIETRDPLGRTEHIDYLRHWALPTQITDGAERVQRYSYDSHGNLLWEQDALGRRTQYQYSPEGRVTCVTDALEKCKYLSWNTHGQLLSYRDCSNNQTLYHYDSNNRLCESINARGERTHFRYDARGYLVESERADGRVDRYEIDIAGQLTRYTDPAQKILRFRYDHSGRLIERLDAMGHNVQFRYDAYGRLLQLTNENDEAYRFGWDELDRLVAQQDLDGSGKIYEYNVLNEVVGLTHVPSSYEQPALSENAPPTRSSSIRHDFERDALGRLLRKRTEDGITEYQYDTADNLLTIEFTDNLGEKQQLEYSYDSAGQLLSETNSAGLLQYRYDELGNLQTLTLPDRRKLNYLYYGSGHLHQINLDGRVISDFERDALHDEVLRTQGNLITRSHYDKSSRLERKAIHYRNAPIEALPLLEKAYRYDAIDNLVGEVFTQTQRRGMINAANDEHAHVEQIIGRFHNLPHTGSSYIGSNRYGYDSNEQLQTVHQSRPGRQATHVEDFKYDKAGNLFDGPKLNGLIKHNRVLVYQDKRYRYDRFGRLCEKRIGSNWVQYFEYDAEHRLVSVKQQRWGESERVVFGYDPLGRRINKEVYKNNQASPYRKVFFHWQGLKLLQEAQGEELNSYVYISPENYEPLARINGKTGKEEIQYFHTNLAGLPEQLTDLSGNTLWRSDYHGWGNTRDEWPSPHQGQEQNLRYQGQYLDREIGLHYNIFRFYDCDIGRFAQTDPIGLAAGANLYTYAPNPITWADPLGLCPCLPTKYHKRTTKEIARLRYNFERSGGVRQRFLRHLSKDPDALLRWGPEAVAKMMKGKLPDNMVVHHKKPIFRGGNNRYKNLTLMDKLEHDQNSKLLHWYPEGQNPFGLD</sequence>
<gene>
    <name evidence="4" type="ORF">JV551A3_V1_1740001</name>
</gene>
<proteinExistence type="predicted"/>